<dbReference type="Gene3D" id="6.10.250.3150">
    <property type="match status" value="1"/>
</dbReference>
<evidence type="ECO:0000259" key="5">
    <source>
        <dbReference type="Pfam" id="PF24568"/>
    </source>
</evidence>
<dbReference type="PANTHER" id="PTHR21666">
    <property type="entry name" value="PEPTIDASE-RELATED"/>
    <property type="match status" value="1"/>
</dbReference>
<name>A0ABR5AHV2_9BACL</name>
<dbReference type="Pfam" id="PF01551">
    <property type="entry name" value="Peptidase_M23"/>
    <property type="match status" value="1"/>
</dbReference>
<keyword evidence="7" id="KW-1185">Reference proteome</keyword>
<evidence type="ECO:0000256" key="1">
    <source>
        <dbReference type="ARBA" id="ARBA00022729"/>
    </source>
</evidence>
<feature type="coiled-coil region" evidence="2">
    <location>
        <begin position="28"/>
        <end position="104"/>
    </location>
</feature>
<dbReference type="EMBL" id="JXAK01000019">
    <property type="protein sequence ID" value="KIL40618.1"/>
    <property type="molecule type" value="Genomic_DNA"/>
</dbReference>
<feature type="chain" id="PRO_5046388886" description="Peptidase M23" evidence="3">
    <location>
        <begin position="23"/>
        <end position="382"/>
    </location>
</feature>
<proteinExistence type="predicted"/>
<dbReference type="SUPFAM" id="SSF51261">
    <property type="entry name" value="Duplicated hybrid motif"/>
    <property type="match status" value="1"/>
</dbReference>
<dbReference type="InterPro" id="IPR057309">
    <property type="entry name" value="PcsB_CC"/>
</dbReference>
<evidence type="ECO:0000313" key="6">
    <source>
        <dbReference type="EMBL" id="KIL40618.1"/>
    </source>
</evidence>
<reference evidence="6 7" key="1">
    <citation type="submission" date="2014-12" db="EMBL/GenBank/DDBJ databases">
        <title>Draft genome sequence of Paenibacillus kamchatkensis strain B-2647.</title>
        <authorList>
            <person name="Karlyshev A.V."/>
            <person name="Kudryashova E.B."/>
        </authorList>
    </citation>
    <scope>NUCLEOTIDE SEQUENCE [LARGE SCALE GENOMIC DNA]</scope>
    <source>
        <strain evidence="6 7">VKM B-2647</strain>
    </source>
</reference>
<keyword evidence="1 3" id="KW-0732">Signal</keyword>
<dbReference type="Proteomes" id="UP000031967">
    <property type="component" value="Unassembled WGS sequence"/>
</dbReference>
<evidence type="ECO:0000256" key="2">
    <source>
        <dbReference type="SAM" id="Coils"/>
    </source>
</evidence>
<sequence length="382" mass="42373">MSTIIAISLVLPAALEANTANGAVSQQLQQVIDQKEKVKKQQAQTSQQLSSVKQEKAATQQEADQLQQKLEATSAQLTALETNLSHLDDDLSKSKEQLTEADKRITSRSGQLKQMIESMYVNGPQSYLEVLMGSTTFNDFLDRVQDLVLLAGKQKELLAANIRDKQQIEQVEAQQEKDQEQQKALVTQEQNLKQQLAAQEVQKTVELATLNSQEQVLAEQSAEQEKELMQFAAQESKLIEESKKVTLTYQGGKLAWPFSRNYPITSPFGYRSDPFTGERAFHDGTDIGAPKGTDILAAEDGIVSVAQWYGGYGNCVIIDHGHGIMTLYGHMLNDSMVVKKGDTVKRGQKIGEVGMTGRATGYHLHFGVYLNYDAVDPMKYLK</sequence>
<feature type="domain" description="M23ase beta-sheet core" evidence="4">
    <location>
        <begin position="281"/>
        <end position="377"/>
    </location>
</feature>
<keyword evidence="2" id="KW-0175">Coiled coil</keyword>
<dbReference type="PANTHER" id="PTHR21666:SF270">
    <property type="entry name" value="MUREIN HYDROLASE ACTIVATOR ENVC"/>
    <property type="match status" value="1"/>
</dbReference>
<dbReference type="InterPro" id="IPR050570">
    <property type="entry name" value="Cell_wall_metabolism_enzyme"/>
</dbReference>
<organism evidence="6 7">
    <name type="scientific">Gordoniibacillus kamchatkensis</name>
    <dbReference type="NCBI Taxonomy" id="1590651"/>
    <lineage>
        <taxon>Bacteria</taxon>
        <taxon>Bacillati</taxon>
        <taxon>Bacillota</taxon>
        <taxon>Bacilli</taxon>
        <taxon>Bacillales</taxon>
        <taxon>Paenibacillaceae</taxon>
        <taxon>Gordoniibacillus</taxon>
    </lineage>
</organism>
<evidence type="ECO:0000259" key="4">
    <source>
        <dbReference type="Pfam" id="PF01551"/>
    </source>
</evidence>
<dbReference type="CDD" id="cd12797">
    <property type="entry name" value="M23_peptidase"/>
    <property type="match status" value="1"/>
</dbReference>
<protein>
    <recommendedName>
        <fullName evidence="8">Peptidase M23</fullName>
    </recommendedName>
</protein>
<accession>A0ABR5AHV2</accession>
<feature type="signal peptide" evidence="3">
    <location>
        <begin position="1"/>
        <end position="22"/>
    </location>
</feature>
<dbReference type="Pfam" id="PF24568">
    <property type="entry name" value="CC_PcsB"/>
    <property type="match status" value="1"/>
</dbReference>
<feature type="domain" description="Peptidoglycan hydrolase PcsB coiled-coil" evidence="5">
    <location>
        <begin position="100"/>
        <end position="170"/>
    </location>
</feature>
<evidence type="ECO:0008006" key="8">
    <source>
        <dbReference type="Google" id="ProtNLM"/>
    </source>
</evidence>
<evidence type="ECO:0000313" key="7">
    <source>
        <dbReference type="Proteomes" id="UP000031967"/>
    </source>
</evidence>
<dbReference type="InterPro" id="IPR011055">
    <property type="entry name" value="Dup_hybrid_motif"/>
</dbReference>
<dbReference type="Gene3D" id="2.70.70.10">
    <property type="entry name" value="Glucose Permease (Domain IIA)"/>
    <property type="match status" value="1"/>
</dbReference>
<evidence type="ECO:0000256" key="3">
    <source>
        <dbReference type="SAM" id="SignalP"/>
    </source>
</evidence>
<comment type="caution">
    <text evidence="6">The sequence shown here is derived from an EMBL/GenBank/DDBJ whole genome shotgun (WGS) entry which is preliminary data.</text>
</comment>
<gene>
    <name evidence="6" type="ORF">SD70_12630</name>
</gene>
<dbReference type="InterPro" id="IPR016047">
    <property type="entry name" value="M23ase_b-sheet_dom"/>
</dbReference>